<gene>
    <name evidence="1" type="ORF">ERS852411_02367</name>
</gene>
<reference evidence="1 2" key="1">
    <citation type="submission" date="2015-09" db="EMBL/GenBank/DDBJ databases">
        <authorList>
            <consortium name="Pathogen Informatics"/>
        </authorList>
    </citation>
    <scope>NUCLEOTIDE SEQUENCE [LARGE SCALE GENOMIC DNA]</scope>
    <source>
        <strain evidence="1 2">2789STDY5608854</strain>
    </source>
</reference>
<dbReference type="EMBL" id="CYZT01000202">
    <property type="protein sequence ID" value="CUO90834.1"/>
    <property type="molecule type" value="Genomic_DNA"/>
</dbReference>
<organism evidence="1 2">
    <name type="scientific">Flavonifractor plautii</name>
    <name type="common">Fusobacterium plautii</name>
    <dbReference type="NCBI Taxonomy" id="292800"/>
    <lineage>
        <taxon>Bacteria</taxon>
        <taxon>Bacillati</taxon>
        <taxon>Bacillota</taxon>
        <taxon>Clostridia</taxon>
        <taxon>Eubacteriales</taxon>
        <taxon>Oscillospiraceae</taxon>
        <taxon>Flavonifractor</taxon>
    </lineage>
</organism>
<evidence type="ECO:0000313" key="1">
    <source>
        <dbReference type="EMBL" id="CUO90834.1"/>
    </source>
</evidence>
<accession>A0A174ITZ4</accession>
<name>A0A174ITZ4_FLAPL</name>
<evidence type="ECO:0000313" key="2">
    <source>
        <dbReference type="Proteomes" id="UP000095746"/>
    </source>
</evidence>
<sequence>MPTLAKMRKPWLWRYWNTGPVECQSSPSGRPPWG</sequence>
<dbReference type="AlphaFoldDB" id="A0A174ITZ4"/>
<protein>
    <submittedName>
        <fullName evidence="1">Uncharacterized protein</fullName>
    </submittedName>
</protein>
<proteinExistence type="predicted"/>
<dbReference type="Proteomes" id="UP000095746">
    <property type="component" value="Unassembled WGS sequence"/>
</dbReference>